<protein>
    <submittedName>
        <fullName evidence="1">Uncharacterized protein</fullName>
    </submittedName>
</protein>
<keyword evidence="2" id="KW-1185">Reference proteome</keyword>
<dbReference type="Proteomes" id="UP000257109">
    <property type="component" value="Unassembled WGS sequence"/>
</dbReference>
<dbReference type="EMBL" id="QJKJ01004719">
    <property type="protein sequence ID" value="RDX93017.1"/>
    <property type="molecule type" value="Genomic_DNA"/>
</dbReference>
<name>A0A371GR30_MUCPR</name>
<organism evidence="1 2">
    <name type="scientific">Mucuna pruriens</name>
    <name type="common">Velvet bean</name>
    <name type="synonym">Dolichos pruriens</name>
    <dbReference type="NCBI Taxonomy" id="157652"/>
    <lineage>
        <taxon>Eukaryota</taxon>
        <taxon>Viridiplantae</taxon>
        <taxon>Streptophyta</taxon>
        <taxon>Embryophyta</taxon>
        <taxon>Tracheophyta</taxon>
        <taxon>Spermatophyta</taxon>
        <taxon>Magnoliopsida</taxon>
        <taxon>eudicotyledons</taxon>
        <taxon>Gunneridae</taxon>
        <taxon>Pentapetalae</taxon>
        <taxon>rosids</taxon>
        <taxon>fabids</taxon>
        <taxon>Fabales</taxon>
        <taxon>Fabaceae</taxon>
        <taxon>Papilionoideae</taxon>
        <taxon>50 kb inversion clade</taxon>
        <taxon>NPAAA clade</taxon>
        <taxon>indigoferoid/millettioid clade</taxon>
        <taxon>Phaseoleae</taxon>
        <taxon>Mucuna</taxon>
    </lineage>
</organism>
<proteinExistence type="predicted"/>
<accession>A0A371GR30</accession>
<reference evidence="1" key="1">
    <citation type="submission" date="2018-05" db="EMBL/GenBank/DDBJ databases">
        <title>Draft genome of Mucuna pruriens seed.</title>
        <authorList>
            <person name="Nnadi N.E."/>
            <person name="Vos R."/>
            <person name="Hasami M.H."/>
            <person name="Devisetty U.K."/>
            <person name="Aguiy J.C."/>
        </authorList>
    </citation>
    <scope>NUCLEOTIDE SEQUENCE [LARGE SCALE GENOMIC DNA]</scope>
    <source>
        <strain evidence="1">JCA_2017</strain>
    </source>
</reference>
<evidence type="ECO:0000313" key="1">
    <source>
        <dbReference type="EMBL" id="RDX93017.1"/>
    </source>
</evidence>
<dbReference type="OrthoDB" id="754047at2759"/>
<dbReference type="AlphaFoldDB" id="A0A371GR30"/>
<comment type="caution">
    <text evidence="1">The sequence shown here is derived from an EMBL/GenBank/DDBJ whole genome shotgun (WGS) entry which is preliminary data.</text>
</comment>
<feature type="non-terminal residue" evidence="1">
    <location>
        <position position="1"/>
    </location>
</feature>
<evidence type="ECO:0000313" key="2">
    <source>
        <dbReference type="Proteomes" id="UP000257109"/>
    </source>
</evidence>
<sequence length="409" mass="45283">MVGDDLPIEEKQVFGKLKTEHYQVICKLCDSLSDFAMFSNYFTINSLCYVLLYNKFSWFYPYGFTLMVLGRVKLVTLIASLLGVDHYNGFMKNCTSPLVLSIFLLVHLYRMCRLSVGTHDFFSVQDSSILISSFTLTTIDDFFLTNVYFDEDFSLIDTSLSSTLIGGDFFPTNVYSDEDSFLTHEEYKFITGRVNEGDKLPILNFLSHGEGAKVEWYSSAVRNSTSALALEASNSIVLIFPTVVPNSPSATFRAFSNCVIAALLEAEVAFTSVTRALATPKYLDNASEDFCVVAITTFSLVTLVSDAEALALEAAASDFEESRHLALSASRSSTVKYATFVFAALEGSGRGIGEFPEVGIITLREAQAGPFLATVSFSAAFSFPTIYRYMKSDDMWMACGPTSRDDRQQ</sequence>
<gene>
    <name evidence="1" type="ORF">CR513_24779</name>
</gene>